<name>M4BWE9_HYAAE</name>
<dbReference type="VEuPathDB" id="FungiDB:HpaG810850"/>
<evidence type="ECO:0000313" key="3">
    <source>
        <dbReference type="EnsemblProtists" id="HpaP810850"/>
    </source>
</evidence>
<feature type="compositionally biased region" description="Polar residues" evidence="2">
    <location>
        <begin position="217"/>
        <end position="231"/>
    </location>
</feature>
<dbReference type="EMBL" id="JH597999">
    <property type="status" value="NOT_ANNOTATED_CDS"/>
    <property type="molecule type" value="Genomic_DNA"/>
</dbReference>
<evidence type="ECO:0000313" key="4">
    <source>
        <dbReference type="Proteomes" id="UP000011713"/>
    </source>
</evidence>
<evidence type="ECO:0000256" key="1">
    <source>
        <dbReference type="SAM" id="Coils"/>
    </source>
</evidence>
<dbReference type="InParanoid" id="M4BWE9"/>
<organism evidence="3 4">
    <name type="scientific">Hyaloperonospora arabidopsidis (strain Emoy2)</name>
    <name type="common">Downy mildew agent</name>
    <name type="synonym">Peronospora arabidopsidis</name>
    <dbReference type="NCBI Taxonomy" id="559515"/>
    <lineage>
        <taxon>Eukaryota</taxon>
        <taxon>Sar</taxon>
        <taxon>Stramenopiles</taxon>
        <taxon>Oomycota</taxon>
        <taxon>Peronosporomycetes</taxon>
        <taxon>Peronosporales</taxon>
        <taxon>Peronosporaceae</taxon>
        <taxon>Hyaloperonospora</taxon>
    </lineage>
</organism>
<reference evidence="3" key="2">
    <citation type="submission" date="2015-06" db="UniProtKB">
        <authorList>
            <consortium name="EnsemblProtists"/>
        </authorList>
    </citation>
    <scope>IDENTIFICATION</scope>
    <source>
        <strain evidence="3">Emoy2</strain>
    </source>
</reference>
<keyword evidence="1" id="KW-0175">Coiled coil</keyword>
<sequence>MENASIRDELDVLLGAHCKLRLAYERAAQREHILQAKIEQSNNVIAKLNEYVDVQQQELKNLHYRAYEAEIKLALKKREYKVMVEEAHESARIRLAKHEEQLVQESNRSIKNANKLAERRVQKMLETAANEIQRKHEEYLQRLAEEHSDEVESLAQQVAVWRHQVEVLTEAERRNYAALLSKGVNPYGGYQRSRCSYSSANSPFVYLMSEGMNSKCASKSTQGSTQVSSVDDTVRDCSPEDDSDKNVYEPAICTSNKASDGNTGTFWDRMASLLATG</sequence>
<dbReference type="Proteomes" id="UP000011713">
    <property type="component" value="Unassembled WGS sequence"/>
</dbReference>
<dbReference type="eggNOG" id="ENOG502QWIB">
    <property type="taxonomic scope" value="Eukaryota"/>
</dbReference>
<feature type="region of interest" description="Disordered" evidence="2">
    <location>
        <begin position="217"/>
        <end position="243"/>
    </location>
</feature>
<feature type="coiled-coil region" evidence="1">
    <location>
        <begin position="81"/>
        <end position="164"/>
    </location>
</feature>
<dbReference type="AlphaFoldDB" id="M4BWE9"/>
<evidence type="ECO:0000256" key="2">
    <source>
        <dbReference type="SAM" id="MobiDB-lite"/>
    </source>
</evidence>
<proteinExistence type="predicted"/>
<protein>
    <submittedName>
        <fullName evidence="3">Uncharacterized protein</fullName>
    </submittedName>
</protein>
<reference evidence="4" key="1">
    <citation type="journal article" date="2010" name="Science">
        <title>Signatures of adaptation to obligate biotrophy in the Hyaloperonospora arabidopsidis genome.</title>
        <authorList>
            <person name="Baxter L."/>
            <person name="Tripathy S."/>
            <person name="Ishaque N."/>
            <person name="Boot N."/>
            <person name="Cabral A."/>
            <person name="Kemen E."/>
            <person name="Thines M."/>
            <person name="Ah-Fong A."/>
            <person name="Anderson R."/>
            <person name="Badejoko W."/>
            <person name="Bittner-Eddy P."/>
            <person name="Boore J.L."/>
            <person name="Chibucos M.C."/>
            <person name="Coates M."/>
            <person name="Dehal P."/>
            <person name="Delehaunty K."/>
            <person name="Dong S."/>
            <person name="Downton P."/>
            <person name="Dumas B."/>
            <person name="Fabro G."/>
            <person name="Fronick C."/>
            <person name="Fuerstenberg S.I."/>
            <person name="Fulton L."/>
            <person name="Gaulin E."/>
            <person name="Govers F."/>
            <person name="Hughes L."/>
            <person name="Humphray S."/>
            <person name="Jiang R.H."/>
            <person name="Judelson H."/>
            <person name="Kamoun S."/>
            <person name="Kyung K."/>
            <person name="Meijer H."/>
            <person name="Minx P."/>
            <person name="Morris P."/>
            <person name="Nelson J."/>
            <person name="Phuntumart V."/>
            <person name="Qutob D."/>
            <person name="Rehmany A."/>
            <person name="Rougon-Cardoso A."/>
            <person name="Ryden P."/>
            <person name="Torto-Alalibo T."/>
            <person name="Studholme D."/>
            <person name="Wang Y."/>
            <person name="Win J."/>
            <person name="Wood J."/>
            <person name="Clifton S.W."/>
            <person name="Rogers J."/>
            <person name="Van den Ackerveken G."/>
            <person name="Jones J.D."/>
            <person name="McDowell J.M."/>
            <person name="Beynon J."/>
            <person name="Tyler B.M."/>
        </authorList>
    </citation>
    <scope>NUCLEOTIDE SEQUENCE [LARGE SCALE GENOMIC DNA]</scope>
    <source>
        <strain evidence="4">Emoy2</strain>
    </source>
</reference>
<keyword evidence="4" id="KW-1185">Reference proteome</keyword>
<dbReference type="HOGENOM" id="CLU_053433_0_0_1"/>
<dbReference type="EnsemblProtists" id="HpaT810850">
    <property type="protein sequence ID" value="HpaP810850"/>
    <property type="gene ID" value="HpaG810850"/>
</dbReference>
<accession>M4BWE9</accession>